<protein>
    <submittedName>
        <fullName evidence="1">Uncharacterized protein</fullName>
    </submittedName>
</protein>
<dbReference type="EMBL" id="MT939242">
    <property type="protein sequence ID" value="QOI68872.1"/>
    <property type="molecule type" value="Genomic_DNA"/>
</dbReference>
<keyword evidence="2" id="KW-1185">Reference proteome</keyword>
<name>A0A7L8ZJB8_9CAUD</name>
<organism evidence="1 2">
    <name type="scientific">Enterococcus phage 9184</name>
    <dbReference type="NCBI Taxonomy" id="2763103"/>
    <lineage>
        <taxon>Viruses</taxon>
        <taxon>Duplodnaviria</taxon>
        <taxon>Heunggongvirae</taxon>
        <taxon>Uroviricota</taxon>
        <taxon>Caudoviricetes</taxon>
        <taxon>Thiercelinvirus</taxon>
        <taxon>Thiercelinvirus v9184</taxon>
    </lineage>
</organism>
<dbReference type="Proteomes" id="UP000593991">
    <property type="component" value="Segment"/>
</dbReference>
<sequence length="65" mass="7931">MTMLTELYKQKEELNQKQAILEMWMDYFDDIKLYALADQTEDDLDRVIQSKYVIQTQINRLEKLK</sequence>
<evidence type="ECO:0000313" key="2">
    <source>
        <dbReference type="Proteomes" id="UP000593991"/>
    </source>
</evidence>
<accession>A0A7L8ZJB8</accession>
<proteinExistence type="predicted"/>
<evidence type="ECO:0000313" key="1">
    <source>
        <dbReference type="EMBL" id="QOI68872.1"/>
    </source>
</evidence>
<reference evidence="1 2" key="1">
    <citation type="submission" date="2020-08" db="EMBL/GenBank/DDBJ databases">
        <authorList>
            <person name="Canfield G.S."/>
            <person name="Duerkop B.A."/>
        </authorList>
    </citation>
    <scope>NUCLEOTIDE SEQUENCE [LARGE SCALE GENOMIC DNA]</scope>
</reference>
<gene>
    <name evidence="1" type="ORF">phi9184_ORF053</name>
</gene>